<accession>A0A5M9JG72</accession>
<organism evidence="3 4">
    <name type="scientific">Monilinia fructicola</name>
    <name type="common">Brown rot fungus</name>
    <name type="synonym">Ciboria fructicola</name>
    <dbReference type="NCBI Taxonomy" id="38448"/>
    <lineage>
        <taxon>Eukaryota</taxon>
        <taxon>Fungi</taxon>
        <taxon>Dikarya</taxon>
        <taxon>Ascomycota</taxon>
        <taxon>Pezizomycotina</taxon>
        <taxon>Leotiomycetes</taxon>
        <taxon>Helotiales</taxon>
        <taxon>Sclerotiniaceae</taxon>
        <taxon>Monilinia</taxon>
    </lineage>
</organism>
<feature type="region of interest" description="Disordered" evidence="2">
    <location>
        <begin position="233"/>
        <end position="289"/>
    </location>
</feature>
<gene>
    <name evidence="3" type="ORF">EYC84_007327</name>
</gene>
<evidence type="ECO:0000313" key="3">
    <source>
        <dbReference type="EMBL" id="KAA8568291.1"/>
    </source>
</evidence>
<sequence>MNHISIPEGSSVSSIAASTTSLSAQEARQKLLQSIYEYNIDRNTPPDLRLHITGLTLEEGAIFERDLTLVTEDSDSRAPAVSSPNIPLLSTEVVLDTDVLVLKASEPLGELQRSHDASKSEEETTCLRAQEIKIRDLKREKETLEMEGRRRAAEEQVKARWQERALKDLKEKTKIDHHSVRGVNDRDEDIITSVQYPNDGSESMGVPDESENRERIKHNIGRGEHVLQEVVIDRDVRNSGGERQAEEGKSKKKSSPKAPKGLRQLAESRRKANKEWVAKQGQRLAARENDTRTRNDLLMGVNQAIARAEGVVLKGAENLIEFVKGDRVWKNTEVGDKGKHNDSRARVEHPHAYPRPGHAPPLPTRPEKEFKPLVQEHGNGPSGLEDRGRRKAHRTPDSSSQSQEPERRVHRQHVRANDADLPKSHHQGIWAAEDPQSSNRKLSPCQALPFHQREHANESVKGGEPKSTIHPSQSAEEQTVINFPREHFPIPPMSPLVPKVAKSPQKLEPLLPIIFPVKAIRDSRPLRNGNSEHRRIYAIQEKALADFEKFKVKYQEEAKALKNNVQPGPIQGILKRDGKGKGKAVAWDDEPTGNKGDDEMSSIKHTSSFNERADQEELKKLEEKRRKQVGGYRCLATVDQIEEQNLAARERAEVLAATLMRGGGGTEDFQEVGEK</sequence>
<feature type="compositionally biased region" description="Basic and acidic residues" evidence="2">
    <location>
        <begin position="332"/>
        <end position="351"/>
    </location>
</feature>
<feature type="compositionally biased region" description="Basic and acidic residues" evidence="2">
    <location>
        <begin position="455"/>
        <end position="464"/>
    </location>
</feature>
<dbReference type="VEuPathDB" id="FungiDB:MFRU_029g00160"/>
<evidence type="ECO:0000313" key="4">
    <source>
        <dbReference type="Proteomes" id="UP000322873"/>
    </source>
</evidence>
<reference evidence="3 4" key="1">
    <citation type="submission" date="2019-06" db="EMBL/GenBank/DDBJ databases">
        <title>Genome Sequence of the Brown Rot Fungal Pathogen Monilinia fructicola.</title>
        <authorList>
            <person name="De Miccolis Angelini R.M."/>
            <person name="Landi L."/>
            <person name="Abate D."/>
            <person name="Pollastro S."/>
            <person name="Romanazzi G."/>
            <person name="Faretra F."/>
        </authorList>
    </citation>
    <scope>NUCLEOTIDE SEQUENCE [LARGE SCALE GENOMIC DNA]</scope>
    <source>
        <strain evidence="3 4">Mfrc123</strain>
    </source>
</reference>
<feature type="region of interest" description="Disordered" evidence="2">
    <location>
        <begin position="332"/>
        <end position="426"/>
    </location>
</feature>
<keyword evidence="4" id="KW-1185">Reference proteome</keyword>
<dbReference type="Proteomes" id="UP000322873">
    <property type="component" value="Unassembled WGS sequence"/>
</dbReference>
<proteinExistence type="predicted"/>
<dbReference type="EMBL" id="VICG01000009">
    <property type="protein sequence ID" value="KAA8568291.1"/>
    <property type="molecule type" value="Genomic_DNA"/>
</dbReference>
<feature type="compositionally biased region" description="Basic and acidic residues" evidence="2">
    <location>
        <begin position="266"/>
        <end position="277"/>
    </location>
</feature>
<feature type="coiled-coil region" evidence="1">
    <location>
        <begin position="127"/>
        <end position="172"/>
    </location>
</feature>
<evidence type="ECO:0000256" key="2">
    <source>
        <dbReference type="SAM" id="MobiDB-lite"/>
    </source>
</evidence>
<feature type="region of interest" description="Disordered" evidence="2">
    <location>
        <begin position="569"/>
        <end position="616"/>
    </location>
</feature>
<keyword evidence="1" id="KW-0175">Coiled coil</keyword>
<name>A0A5M9JG72_MONFR</name>
<comment type="caution">
    <text evidence="3">The sequence shown here is derived from an EMBL/GenBank/DDBJ whole genome shotgun (WGS) entry which is preliminary data.</text>
</comment>
<feature type="region of interest" description="Disordered" evidence="2">
    <location>
        <begin position="455"/>
        <end position="474"/>
    </location>
</feature>
<dbReference type="AlphaFoldDB" id="A0A5M9JG72"/>
<evidence type="ECO:0000256" key="1">
    <source>
        <dbReference type="SAM" id="Coils"/>
    </source>
</evidence>
<protein>
    <submittedName>
        <fullName evidence="3">Uncharacterized protein</fullName>
    </submittedName>
</protein>